<keyword evidence="1" id="KW-1133">Transmembrane helix</keyword>
<proteinExistence type="predicted"/>
<keyword evidence="1" id="KW-0472">Membrane</keyword>
<protein>
    <submittedName>
        <fullName evidence="2">Uncharacterized protein</fullName>
    </submittedName>
</protein>
<dbReference type="EMBL" id="ML120087">
    <property type="protein sequence ID" value="RPA70759.1"/>
    <property type="molecule type" value="Genomic_DNA"/>
</dbReference>
<evidence type="ECO:0000313" key="3">
    <source>
        <dbReference type="Proteomes" id="UP000275078"/>
    </source>
</evidence>
<sequence>MDEVVIVVVCGGLGGGLVGGLVGGIMEEIPISRSPLQITVNPDTCIFKVPRCRRLVTPIDMTLDEFAFLSTSRFEELILKARQNNNNNDRQRHSLEASWKELGRSFHDHLITVTPIDMTLCNLLSIFIESRAPSLPNFATATRYQARHGLELSNKQYFKSFLVNKLIIILRLSIKAALPLSPTFVNQLIIILRLSIKAALPRSPTFVNQLIIILRLSIKAALPRSPT</sequence>
<keyword evidence="1" id="KW-0812">Transmembrane</keyword>
<organism evidence="2 3">
    <name type="scientific">Ascobolus immersus RN42</name>
    <dbReference type="NCBI Taxonomy" id="1160509"/>
    <lineage>
        <taxon>Eukaryota</taxon>
        <taxon>Fungi</taxon>
        <taxon>Dikarya</taxon>
        <taxon>Ascomycota</taxon>
        <taxon>Pezizomycotina</taxon>
        <taxon>Pezizomycetes</taxon>
        <taxon>Pezizales</taxon>
        <taxon>Ascobolaceae</taxon>
        <taxon>Ascobolus</taxon>
    </lineage>
</organism>
<gene>
    <name evidence="2" type="ORF">BJ508DRAFT_336831</name>
</gene>
<feature type="transmembrane region" description="Helical" evidence="1">
    <location>
        <begin position="6"/>
        <end position="26"/>
    </location>
</feature>
<dbReference type="Proteomes" id="UP000275078">
    <property type="component" value="Unassembled WGS sequence"/>
</dbReference>
<reference evidence="2 3" key="1">
    <citation type="journal article" date="2018" name="Nat. Ecol. Evol.">
        <title>Pezizomycetes genomes reveal the molecular basis of ectomycorrhizal truffle lifestyle.</title>
        <authorList>
            <person name="Murat C."/>
            <person name="Payen T."/>
            <person name="Noel B."/>
            <person name="Kuo A."/>
            <person name="Morin E."/>
            <person name="Chen J."/>
            <person name="Kohler A."/>
            <person name="Krizsan K."/>
            <person name="Balestrini R."/>
            <person name="Da Silva C."/>
            <person name="Montanini B."/>
            <person name="Hainaut M."/>
            <person name="Levati E."/>
            <person name="Barry K.W."/>
            <person name="Belfiori B."/>
            <person name="Cichocki N."/>
            <person name="Clum A."/>
            <person name="Dockter R.B."/>
            <person name="Fauchery L."/>
            <person name="Guy J."/>
            <person name="Iotti M."/>
            <person name="Le Tacon F."/>
            <person name="Lindquist E.A."/>
            <person name="Lipzen A."/>
            <person name="Malagnac F."/>
            <person name="Mello A."/>
            <person name="Molinier V."/>
            <person name="Miyauchi S."/>
            <person name="Poulain J."/>
            <person name="Riccioni C."/>
            <person name="Rubini A."/>
            <person name="Sitrit Y."/>
            <person name="Splivallo R."/>
            <person name="Traeger S."/>
            <person name="Wang M."/>
            <person name="Zifcakova L."/>
            <person name="Wipf D."/>
            <person name="Zambonelli A."/>
            <person name="Paolocci F."/>
            <person name="Nowrousian M."/>
            <person name="Ottonello S."/>
            <person name="Baldrian P."/>
            <person name="Spatafora J.W."/>
            <person name="Henrissat B."/>
            <person name="Nagy L.G."/>
            <person name="Aury J.M."/>
            <person name="Wincker P."/>
            <person name="Grigoriev I.V."/>
            <person name="Bonfante P."/>
            <person name="Martin F.M."/>
        </authorList>
    </citation>
    <scope>NUCLEOTIDE SEQUENCE [LARGE SCALE GENOMIC DNA]</scope>
    <source>
        <strain evidence="2 3">RN42</strain>
    </source>
</reference>
<accession>A0A3N4H766</accession>
<keyword evidence="3" id="KW-1185">Reference proteome</keyword>
<name>A0A3N4H766_ASCIM</name>
<evidence type="ECO:0000313" key="2">
    <source>
        <dbReference type="EMBL" id="RPA70759.1"/>
    </source>
</evidence>
<evidence type="ECO:0000256" key="1">
    <source>
        <dbReference type="SAM" id="Phobius"/>
    </source>
</evidence>
<dbReference type="AlphaFoldDB" id="A0A3N4H766"/>